<name>A0A162JX16_9PROT</name>
<dbReference type="Proteomes" id="UP000075787">
    <property type="component" value="Unassembled WGS sequence"/>
</dbReference>
<organism evidence="7 8">
    <name type="scientific">Tistrella mobilis</name>
    <dbReference type="NCBI Taxonomy" id="171437"/>
    <lineage>
        <taxon>Bacteria</taxon>
        <taxon>Pseudomonadati</taxon>
        <taxon>Pseudomonadota</taxon>
        <taxon>Alphaproteobacteria</taxon>
        <taxon>Geminicoccales</taxon>
        <taxon>Geminicoccaceae</taxon>
        <taxon>Tistrella</taxon>
    </lineage>
</organism>
<dbReference type="SUPFAM" id="SSF53732">
    <property type="entry name" value="Aconitase iron-sulfur domain"/>
    <property type="match status" value="1"/>
</dbReference>
<dbReference type="InterPro" id="IPR001030">
    <property type="entry name" value="Acoase/IPM_deHydtase_lsu_aba"/>
</dbReference>
<keyword evidence="4" id="KW-0411">Iron-sulfur</keyword>
<evidence type="ECO:0000256" key="5">
    <source>
        <dbReference type="ARBA" id="ARBA00023239"/>
    </source>
</evidence>
<protein>
    <submittedName>
        <fullName evidence="7">3-isopropylmalate dehydratase</fullName>
    </submittedName>
</protein>
<dbReference type="InterPro" id="IPR050067">
    <property type="entry name" value="IPM_dehydratase_rel_enz"/>
</dbReference>
<evidence type="ECO:0000256" key="2">
    <source>
        <dbReference type="ARBA" id="ARBA00022723"/>
    </source>
</evidence>
<dbReference type="PANTHER" id="PTHR43822:SF21">
    <property type="entry name" value="3-ISOPROPYLMALATE DEHYDRATASE LARGE SUBUNIT 1"/>
    <property type="match status" value="1"/>
</dbReference>
<dbReference type="GeneID" id="97243657"/>
<dbReference type="EMBL" id="LPZR01000209">
    <property type="protein sequence ID" value="KYO50039.1"/>
    <property type="molecule type" value="Genomic_DNA"/>
</dbReference>
<keyword evidence="3" id="KW-0408">Iron</keyword>
<keyword evidence="5" id="KW-0456">Lyase</keyword>
<evidence type="ECO:0000256" key="4">
    <source>
        <dbReference type="ARBA" id="ARBA00023014"/>
    </source>
</evidence>
<comment type="subunit">
    <text evidence="1">Heterodimer of LeuC and LeuD.</text>
</comment>
<dbReference type="RefSeq" id="WP_062769070.1">
    <property type="nucleotide sequence ID" value="NZ_CP121045.1"/>
</dbReference>
<comment type="caution">
    <text evidence="7">The sequence shown here is derived from an EMBL/GenBank/DDBJ whole genome shotgun (WGS) entry which is preliminary data.</text>
</comment>
<sequence>MGFTMAEKILARASGRETVRAGEEVQARPDFVLAYEFPGYTDQFFRMMAEDFGRDALDAPERFAIFIDHMVPSSTPAEEQVHQATRDWCAKTGATLYERRGIGHQVCVEEGYAAPGAFVVHYDGHVSQIGAYGALGVNLPRRTLIEAFVRSGVDIKVPETVRVDLTGHLKPGVMGRDVIHHLIRRLGVKTCRFAVLELGGPALATLSDDALQSIAGQVMFLGALSCLVDLPDDRLAASAARGRIRLPDLRSDADAVYRDRISLDLSTLGPVVVAPPSPADTRDLAEFEGRPVQVGYLGSCASGRIEDLRVAAKLLEGRQIAPGFQLNIVPTSNAVMAQAAREGLIATLVEAGAFISAATCDFCYGRIGTMAPGQTAVSTGTLNVPGRMGSTEADIFICSAATVAASALEGRITDPRRHPEFADAV</sequence>
<feature type="domain" description="Aconitase/3-isopropylmalate dehydratase large subunit alpha/beta/alpha" evidence="6">
    <location>
        <begin position="287"/>
        <end position="410"/>
    </location>
</feature>
<evidence type="ECO:0000259" key="6">
    <source>
        <dbReference type="Pfam" id="PF00330"/>
    </source>
</evidence>
<dbReference type="InterPro" id="IPR036008">
    <property type="entry name" value="Aconitase_4Fe-4S_dom"/>
</dbReference>
<dbReference type="InterPro" id="IPR015931">
    <property type="entry name" value="Acnase/IPM_dHydase_lsu_aba_1/3"/>
</dbReference>
<proteinExistence type="predicted"/>
<dbReference type="OrthoDB" id="9802769at2"/>
<dbReference type="PANTHER" id="PTHR43822">
    <property type="entry name" value="HOMOACONITASE, MITOCHONDRIAL-RELATED"/>
    <property type="match status" value="1"/>
</dbReference>
<evidence type="ECO:0000256" key="1">
    <source>
        <dbReference type="ARBA" id="ARBA00011271"/>
    </source>
</evidence>
<dbReference type="GO" id="GO:0016829">
    <property type="term" value="F:lyase activity"/>
    <property type="evidence" value="ECO:0007669"/>
    <property type="project" value="UniProtKB-KW"/>
</dbReference>
<evidence type="ECO:0000256" key="3">
    <source>
        <dbReference type="ARBA" id="ARBA00023004"/>
    </source>
</evidence>
<dbReference type="GO" id="GO:0051536">
    <property type="term" value="F:iron-sulfur cluster binding"/>
    <property type="evidence" value="ECO:0007669"/>
    <property type="project" value="UniProtKB-KW"/>
</dbReference>
<accession>A0A162JX16</accession>
<feature type="domain" description="Aconitase/3-isopropylmalate dehydratase large subunit alpha/beta/alpha" evidence="6">
    <location>
        <begin position="55"/>
        <end position="286"/>
    </location>
</feature>
<reference evidence="7 8" key="1">
    <citation type="submission" date="2015-12" db="EMBL/GenBank/DDBJ databases">
        <title>Genome sequence of Tistrella mobilis MCCC 1A02139.</title>
        <authorList>
            <person name="Lu L."/>
            <person name="Lai Q."/>
            <person name="Shao Z."/>
            <person name="Qian P."/>
        </authorList>
    </citation>
    <scope>NUCLEOTIDE SEQUENCE [LARGE SCALE GENOMIC DNA]</scope>
    <source>
        <strain evidence="7 8">MCCC 1A02139</strain>
    </source>
</reference>
<dbReference type="GO" id="GO:0043436">
    <property type="term" value="P:oxoacid metabolic process"/>
    <property type="evidence" value="ECO:0007669"/>
    <property type="project" value="UniProtKB-ARBA"/>
</dbReference>
<dbReference type="GO" id="GO:0046872">
    <property type="term" value="F:metal ion binding"/>
    <property type="evidence" value="ECO:0007669"/>
    <property type="project" value="UniProtKB-KW"/>
</dbReference>
<evidence type="ECO:0000313" key="7">
    <source>
        <dbReference type="EMBL" id="KYO50039.1"/>
    </source>
</evidence>
<dbReference type="Gene3D" id="3.30.499.10">
    <property type="entry name" value="Aconitase, domain 3"/>
    <property type="match status" value="2"/>
</dbReference>
<gene>
    <name evidence="7" type="ORF">AUP44_14820</name>
</gene>
<dbReference type="AlphaFoldDB" id="A0A162JX16"/>
<keyword evidence="2" id="KW-0479">Metal-binding</keyword>
<dbReference type="Pfam" id="PF00330">
    <property type="entry name" value="Aconitase"/>
    <property type="match status" value="2"/>
</dbReference>
<evidence type="ECO:0000313" key="8">
    <source>
        <dbReference type="Proteomes" id="UP000075787"/>
    </source>
</evidence>